<reference evidence="2 3" key="1">
    <citation type="journal article" date="2015" name="Sci. Rep.">
        <title>Genome of the facultative scuticociliatosis pathogen Pseudocohnilembus persalinus provides insight into its virulence through horizontal gene transfer.</title>
        <authorList>
            <person name="Xiong J."/>
            <person name="Wang G."/>
            <person name="Cheng J."/>
            <person name="Tian M."/>
            <person name="Pan X."/>
            <person name="Warren A."/>
            <person name="Jiang C."/>
            <person name="Yuan D."/>
            <person name="Miao W."/>
        </authorList>
    </citation>
    <scope>NUCLEOTIDE SEQUENCE [LARGE SCALE GENOMIC DNA]</scope>
    <source>
        <strain evidence="2">36N120E</strain>
    </source>
</reference>
<accession>A0A0V0R827</accession>
<dbReference type="EMBL" id="LDAU01000025">
    <property type="protein sequence ID" value="KRX10635.1"/>
    <property type="molecule type" value="Genomic_DNA"/>
</dbReference>
<sequence length="111" mass="13376">MENFSQFYNHQISPQNPLSQNKNKQQQTKNSSEKQQQYQQQLDYKDFPKKIKYQDLQKNFTTKIPMSQLMIKMQIGQVVEIYLLIHILYKIQSRVIQVIMNLQTQIKINII</sequence>
<feature type="compositionally biased region" description="Polar residues" evidence="1">
    <location>
        <begin position="1"/>
        <end position="18"/>
    </location>
</feature>
<protein>
    <submittedName>
        <fullName evidence="2">Uncharacterized protein</fullName>
    </submittedName>
</protein>
<dbReference type="Proteomes" id="UP000054937">
    <property type="component" value="Unassembled WGS sequence"/>
</dbReference>
<name>A0A0V0R827_PSEPJ</name>
<dbReference type="AlphaFoldDB" id="A0A0V0R827"/>
<proteinExistence type="predicted"/>
<gene>
    <name evidence="2" type="ORF">PPERSA_05455</name>
</gene>
<organism evidence="2 3">
    <name type="scientific">Pseudocohnilembus persalinus</name>
    <name type="common">Ciliate</name>
    <dbReference type="NCBI Taxonomy" id="266149"/>
    <lineage>
        <taxon>Eukaryota</taxon>
        <taxon>Sar</taxon>
        <taxon>Alveolata</taxon>
        <taxon>Ciliophora</taxon>
        <taxon>Intramacronucleata</taxon>
        <taxon>Oligohymenophorea</taxon>
        <taxon>Scuticociliatia</taxon>
        <taxon>Philasterida</taxon>
        <taxon>Pseudocohnilembidae</taxon>
        <taxon>Pseudocohnilembus</taxon>
    </lineage>
</organism>
<evidence type="ECO:0000313" key="2">
    <source>
        <dbReference type="EMBL" id="KRX10635.1"/>
    </source>
</evidence>
<dbReference type="InParanoid" id="A0A0V0R827"/>
<evidence type="ECO:0000313" key="3">
    <source>
        <dbReference type="Proteomes" id="UP000054937"/>
    </source>
</evidence>
<keyword evidence="3" id="KW-1185">Reference proteome</keyword>
<evidence type="ECO:0000256" key="1">
    <source>
        <dbReference type="SAM" id="MobiDB-lite"/>
    </source>
</evidence>
<feature type="compositionally biased region" description="Low complexity" evidence="1">
    <location>
        <begin position="19"/>
        <end position="40"/>
    </location>
</feature>
<feature type="region of interest" description="Disordered" evidence="1">
    <location>
        <begin position="1"/>
        <end position="40"/>
    </location>
</feature>
<comment type="caution">
    <text evidence="2">The sequence shown here is derived from an EMBL/GenBank/DDBJ whole genome shotgun (WGS) entry which is preliminary data.</text>
</comment>